<dbReference type="Pfam" id="PF13519">
    <property type="entry name" value="VWA_2"/>
    <property type="match status" value="1"/>
</dbReference>
<evidence type="ECO:0000313" key="3">
    <source>
        <dbReference type="EMBL" id="SFV50392.1"/>
    </source>
</evidence>
<keyword evidence="1" id="KW-1133">Transmembrane helix</keyword>
<dbReference type="SUPFAM" id="SSF53300">
    <property type="entry name" value="vWA-like"/>
    <property type="match status" value="1"/>
</dbReference>
<name>A0A1W1BA58_9ZZZZ</name>
<keyword evidence="1" id="KW-0812">Transmembrane</keyword>
<dbReference type="PANTHER" id="PTHR22550">
    <property type="entry name" value="SPORE GERMINATION PROTEIN"/>
    <property type="match status" value="1"/>
</dbReference>
<organism evidence="3">
    <name type="scientific">hydrothermal vent metagenome</name>
    <dbReference type="NCBI Taxonomy" id="652676"/>
    <lineage>
        <taxon>unclassified sequences</taxon>
        <taxon>metagenomes</taxon>
        <taxon>ecological metagenomes</taxon>
    </lineage>
</organism>
<keyword evidence="1" id="KW-0472">Membrane</keyword>
<dbReference type="PROSITE" id="PS50234">
    <property type="entry name" value="VWFA"/>
    <property type="match status" value="1"/>
</dbReference>
<dbReference type="AlphaFoldDB" id="A0A1W1BA58"/>
<evidence type="ECO:0000256" key="1">
    <source>
        <dbReference type="SAM" id="Phobius"/>
    </source>
</evidence>
<dbReference type="InterPro" id="IPR050768">
    <property type="entry name" value="UPF0353/GerABKA_families"/>
</dbReference>
<dbReference type="Gene3D" id="3.40.50.410">
    <property type="entry name" value="von Willebrand factor, type A domain"/>
    <property type="match status" value="1"/>
</dbReference>
<evidence type="ECO:0000259" key="2">
    <source>
        <dbReference type="PROSITE" id="PS50234"/>
    </source>
</evidence>
<gene>
    <name evidence="3" type="ORF">MNB_SM-4-1584</name>
</gene>
<reference evidence="3" key="1">
    <citation type="submission" date="2016-10" db="EMBL/GenBank/DDBJ databases">
        <authorList>
            <person name="de Groot N.N."/>
        </authorList>
    </citation>
    <scope>NUCLEOTIDE SEQUENCE</scope>
</reference>
<feature type="transmembrane region" description="Helical" evidence="1">
    <location>
        <begin position="57"/>
        <end position="74"/>
    </location>
</feature>
<dbReference type="InterPro" id="IPR036465">
    <property type="entry name" value="vWFA_dom_sf"/>
</dbReference>
<proteinExistence type="predicted"/>
<feature type="domain" description="VWFA" evidence="2">
    <location>
        <begin position="87"/>
        <end position="231"/>
    </location>
</feature>
<dbReference type="PANTHER" id="PTHR22550:SF14">
    <property type="entry name" value="VWFA DOMAIN-CONTAINING PROTEIN"/>
    <property type="match status" value="1"/>
</dbReference>
<accession>A0A1W1BA58</accession>
<dbReference type="InterPro" id="IPR002035">
    <property type="entry name" value="VWF_A"/>
</dbReference>
<protein>
    <submittedName>
        <fullName evidence="3">BatB</fullName>
    </submittedName>
</protein>
<dbReference type="EMBL" id="FPHF01000008">
    <property type="protein sequence ID" value="SFV50392.1"/>
    <property type="molecule type" value="Genomic_DNA"/>
</dbReference>
<sequence length="231" mass="26295">MYFNHPFFLLLLIFPLLLFIYSLRSKKQTLDSVFSPAILKIISVNSQHVNSVLKYKLFLLVCVLLVLSLAQPIWNQTLLTHKQKSIPLVIALDISKSMLKDDLYPSRLAFALSKIDTLMKSDTNLRVGLLLFANNAYLAHPLSEDKSSVLFISQSIDYAKVIEDKTNLFAALEGATLMLKEYKTKNLLILSDIGSLENFKEESLYIKESKLNVTLLSFTKILYFSPTLLRI</sequence>
<feature type="transmembrane region" description="Helical" evidence="1">
    <location>
        <begin position="6"/>
        <end position="23"/>
    </location>
</feature>